<evidence type="ECO:0000256" key="1">
    <source>
        <dbReference type="ARBA" id="ARBA00022741"/>
    </source>
</evidence>
<organism evidence="5 6">
    <name type="scientific">Gammaproteobacteria bacterium LSUCC0057</name>
    <dbReference type="NCBI Taxonomy" id="2559237"/>
    <lineage>
        <taxon>Bacteria</taxon>
        <taxon>Pseudomonadati</taxon>
        <taxon>Pseudomonadota</taxon>
        <taxon>Gammaproteobacteria</taxon>
        <taxon>Cellvibrionales</taxon>
        <taxon>Porticoccaceae</taxon>
        <taxon>SAR92 clade</taxon>
    </lineage>
</organism>
<dbReference type="PIRSF" id="PIRSF002849">
    <property type="entry name" value="AAA_ATPase_chaperone_MoxR_prd"/>
    <property type="match status" value="1"/>
</dbReference>
<dbReference type="PANTHER" id="PTHR42759:SF1">
    <property type="entry name" value="MAGNESIUM-CHELATASE SUBUNIT CHLD"/>
    <property type="match status" value="1"/>
</dbReference>
<evidence type="ECO:0000259" key="4">
    <source>
        <dbReference type="SMART" id="SM00382"/>
    </source>
</evidence>
<dbReference type="Pfam" id="PF07726">
    <property type="entry name" value="AAA_3"/>
    <property type="match status" value="1"/>
</dbReference>
<accession>A0A4Y8UJU4</accession>
<dbReference type="InterPro" id="IPR050764">
    <property type="entry name" value="CbbQ/NirQ/NorQ/GpvN"/>
</dbReference>
<dbReference type="SMART" id="SM00382">
    <property type="entry name" value="AAA"/>
    <property type="match status" value="1"/>
</dbReference>
<dbReference type="Gene3D" id="1.10.8.80">
    <property type="entry name" value="Magnesium chelatase subunit I, C-Terminal domain"/>
    <property type="match status" value="1"/>
</dbReference>
<comment type="similarity">
    <text evidence="3">Belongs to the MoxR family.</text>
</comment>
<name>A0A4Y8UJU4_9GAMM</name>
<dbReference type="FunFam" id="3.40.50.300:FF:000640">
    <property type="entry name" value="MoxR family ATPase"/>
    <property type="match status" value="1"/>
</dbReference>
<dbReference type="GO" id="GO:0016887">
    <property type="term" value="F:ATP hydrolysis activity"/>
    <property type="evidence" value="ECO:0007669"/>
    <property type="project" value="InterPro"/>
</dbReference>
<keyword evidence="6" id="KW-1185">Reference proteome</keyword>
<proteinExistence type="inferred from homology"/>
<comment type="caution">
    <text evidence="5">The sequence shown here is derived from an EMBL/GenBank/DDBJ whole genome shotgun (WGS) entry which is preliminary data.</text>
</comment>
<dbReference type="InterPro" id="IPR003593">
    <property type="entry name" value="AAA+_ATPase"/>
</dbReference>
<dbReference type="Proteomes" id="UP000298133">
    <property type="component" value="Unassembled WGS sequence"/>
</dbReference>
<dbReference type="Gene3D" id="3.40.50.300">
    <property type="entry name" value="P-loop containing nucleotide triphosphate hydrolases"/>
    <property type="match status" value="1"/>
</dbReference>
<dbReference type="InterPro" id="IPR011703">
    <property type="entry name" value="ATPase_AAA-3"/>
</dbReference>
<dbReference type="OrthoDB" id="9808397at2"/>
<dbReference type="SUPFAM" id="SSF52540">
    <property type="entry name" value="P-loop containing nucleoside triphosphate hydrolases"/>
    <property type="match status" value="1"/>
</dbReference>
<gene>
    <name evidence="5" type="ORF">E3W66_06040</name>
</gene>
<dbReference type="EMBL" id="SPIA01000002">
    <property type="protein sequence ID" value="TFH68077.1"/>
    <property type="molecule type" value="Genomic_DNA"/>
</dbReference>
<dbReference type="AlphaFoldDB" id="A0A4Y8UJU4"/>
<dbReference type="InterPro" id="IPR041628">
    <property type="entry name" value="ChlI/MoxR_AAA_lid"/>
</dbReference>
<dbReference type="GO" id="GO:0005524">
    <property type="term" value="F:ATP binding"/>
    <property type="evidence" value="ECO:0007669"/>
    <property type="project" value="UniProtKB-KW"/>
</dbReference>
<evidence type="ECO:0000256" key="2">
    <source>
        <dbReference type="ARBA" id="ARBA00022840"/>
    </source>
</evidence>
<feature type="domain" description="AAA+ ATPase" evidence="4">
    <location>
        <begin position="34"/>
        <end position="177"/>
    </location>
</feature>
<dbReference type="Pfam" id="PF17863">
    <property type="entry name" value="AAA_lid_2"/>
    <property type="match status" value="1"/>
</dbReference>
<protein>
    <submittedName>
        <fullName evidence="5">MoxR family ATPase</fullName>
    </submittedName>
</protein>
<dbReference type="PANTHER" id="PTHR42759">
    <property type="entry name" value="MOXR FAMILY PROTEIN"/>
    <property type="match status" value="1"/>
</dbReference>
<sequence length="320" mass="35116">MTVRQQLQQLEQQLSEQVLGQRAIVRQLLIGLLCGGHVLLEGYPGTAKTRTVRRLAALLNASMGRIQFTPDLLPADITGAEVYHPQRDEQRMVFEPGPIFKQLVLADEINRAPAKVQSALLEAMEERQVTAAGTSHPLPQPFMVIATQNPLEQEGTYPLPEAQLDRFLLKITLDYPDRDTELAMLAVVNREQHSDWQPPAGMAVETIMAAQREVLAVTVAPLLESYMVDLTMATRHCDRYPAPLAGALLAGVSPRATIALHRASRANAWLAGRDAVEPDDVRAVAPAVLRHRLLRSYRAEAEGLDADTLVAALLDQVAIG</sequence>
<evidence type="ECO:0000313" key="6">
    <source>
        <dbReference type="Proteomes" id="UP000298133"/>
    </source>
</evidence>
<evidence type="ECO:0000256" key="3">
    <source>
        <dbReference type="ARBA" id="ARBA00061607"/>
    </source>
</evidence>
<keyword evidence="1" id="KW-0547">Nucleotide-binding</keyword>
<keyword evidence="2" id="KW-0067">ATP-binding</keyword>
<reference evidence="5 6" key="1">
    <citation type="submission" date="2019-03" db="EMBL/GenBank/DDBJ databases">
        <title>Draft genome of Gammaproteobacteria bacterium LSUCC0057, a member of the SAR92 clade.</title>
        <authorList>
            <person name="Lanclos V.C."/>
            <person name="Doiron C."/>
            <person name="Henson M.W."/>
            <person name="Thrash J.C."/>
        </authorList>
    </citation>
    <scope>NUCLEOTIDE SEQUENCE [LARGE SCALE GENOMIC DNA]</scope>
    <source>
        <strain evidence="5 6">LSUCC0057</strain>
    </source>
</reference>
<dbReference type="InterPro" id="IPR027417">
    <property type="entry name" value="P-loop_NTPase"/>
</dbReference>
<evidence type="ECO:0000313" key="5">
    <source>
        <dbReference type="EMBL" id="TFH68077.1"/>
    </source>
</evidence>